<keyword evidence="2" id="KW-0812">Transmembrane</keyword>
<proteinExistence type="predicted"/>
<feature type="transmembrane region" description="Helical" evidence="2">
    <location>
        <begin position="29"/>
        <end position="47"/>
    </location>
</feature>
<evidence type="ECO:0000256" key="2">
    <source>
        <dbReference type="SAM" id="Phobius"/>
    </source>
</evidence>
<organism evidence="3 4">
    <name type="scientific">Dongia rigui</name>
    <dbReference type="NCBI Taxonomy" id="940149"/>
    <lineage>
        <taxon>Bacteria</taxon>
        <taxon>Pseudomonadati</taxon>
        <taxon>Pseudomonadota</taxon>
        <taxon>Alphaproteobacteria</taxon>
        <taxon>Rhodospirillales</taxon>
        <taxon>Dongiaceae</taxon>
        <taxon>Dongia</taxon>
    </lineage>
</organism>
<dbReference type="InterPro" id="IPR007313">
    <property type="entry name" value="FxsA"/>
</dbReference>
<accession>A0ABU5DXM8</accession>
<sequence length="167" mass="18080">MMRVLVALICALPLLEIAGFVVIGGRIGLGFTLLWLLAAGMAGMALIRHGGLNALIKLQTALQEGREPGHTLIDGAVMVTAGLLLIVPGFVSDILALILLLPFSRNFLLRHAAHHFDTRVYRSGPQGGTRTTVIEGEYEIVEPDDTSERPQTNRPNPLIIDQRSDNP</sequence>
<keyword evidence="2" id="KW-0472">Membrane</keyword>
<dbReference type="EMBL" id="JAXCLX010000001">
    <property type="protein sequence ID" value="MDY0871963.1"/>
    <property type="molecule type" value="Genomic_DNA"/>
</dbReference>
<protein>
    <submittedName>
        <fullName evidence="3">FxsA family protein</fullName>
    </submittedName>
</protein>
<dbReference type="Proteomes" id="UP001271769">
    <property type="component" value="Unassembled WGS sequence"/>
</dbReference>
<dbReference type="PANTHER" id="PTHR35335">
    <property type="entry name" value="UPF0716 PROTEIN FXSA"/>
    <property type="match status" value="1"/>
</dbReference>
<feature type="region of interest" description="Disordered" evidence="1">
    <location>
        <begin position="140"/>
        <end position="167"/>
    </location>
</feature>
<dbReference type="RefSeq" id="WP_320500385.1">
    <property type="nucleotide sequence ID" value="NZ_JAXCLX010000001.1"/>
</dbReference>
<evidence type="ECO:0000313" key="3">
    <source>
        <dbReference type="EMBL" id="MDY0871963.1"/>
    </source>
</evidence>
<dbReference type="PANTHER" id="PTHR35335:SF1">
    <property type="entry name" value="UPF0716 PROTEIN FXSA"/>
    <property type="match status" value="1"/>
</dbReference>
<dbReference type="NCBIfam" id="NF008528">
    <property type="entry name" value="PRK11463.1-2"/>
    <property type="match status" value="1"/>
</dbReference>
<keyword evidence="2" id="KW-1133">Transmembrane helix</keyword>
<keyword evidence="4" id="KW-1185">Reference proteome</keyword>
<comment type="caution">
    <text evidence="3">The sequence shown here is derived from an EMBL/GenBank/DDBJ whole genome shotgun (WGS) entry which is preliminary data.</text>
</comment>
<evidence type="ECO:0000313" key="4">
    <source>
        <dbReference type="Proteomes" id="UP001271769"/>
    </source>
</evidence>
<evidence type="ECO:0000256" key="1">
    <source>
        <dbReference type="SAM" id="MobiDB-lite"/>
    </source>
</evidence>
<feature type="transmembrane region" description="Helical" evidence="2">
    <location>
        <begin position="76"/>
        <end position="101"/>
    </location>
</feature>
<gene>
    <name evidence="3" type="ORF">SMD31_08515</name>
</gene>
<dbReference type="Pfam" id="PF04186">
    <property type="entry name" value="FxsA"/>
    <property type="match status" value="1"/>
</dbReference>
<reference evidence="3 4" key="1">
    <citation type="journal article" date="2013" name="Antonie Van Leeuwenhoek">
        <title>Dongia rigui sp. nov., isolated from freshwater of a large wetland in Korea.</title>
        <authorList>
            <person name="Baik K.S."/>
            <person name="Hwang Y.M."/>
            <person name="Choi J.S."/>
            <person name="Kwon J."/>
            <person name="Seong C.N."/>
        </authorList>
    </citation>
    <scope>NUCLEOTIDE SEQUENCE [LARGE SCALE GENOMIC DNA]</scope>
    <source>
        <strain evidence="3 4">04SU4-P</strain>
    </source>
</reference>
<name>A0ABU5DXM8_9PROT</name>